<accession>A0A5S9QIU8</accession>
<gene>
    <name evidence="1" type="ORF">DPBNPPHM_02317</name>
</gene>
<dbReference type="PROSITE" id="PS51257">
    <property type="entry name" value="PROKAR_LIPOPROTEIN"/>
    <property type="match status" value="1"/>
</dbReference>
<name>A0A5S9QIU8_9GAMM</name>
<dbReference type="AlphaFoldDB" id="A0A5S9QIU8"/>
<dbReference type="InterPro" id="IPR008929">
    <property type="entry name" value="Chondroitin_lyas"/>
</dbReference>
<dbReference type="OrthoDB" id="9760116at2"/>
<evidence type="ECO:0000313" key="1">
    <source>
        <dbReference type="EMBL" id="CAA0117692.1"/>
    </source>
</evidence>
<protein>
    <submittedName>
        <fullName evidence="1">Uncharacterized protein</fullName>
    </submittedName>
</protein>
<reference evidence="1 2" key="1">
    <citation type="submission" date="2019-11" db="EMBL/GenBank/DDBJ databases">
        <authorList>
            <person name="Holert J."/>
        </authorList>
    </citation>
    <scope>NUCLEOTIDE SEQUENCE [LARGE SCALE GENOMIC DNA]</scope>
    <source>
        <strain evidence="1">BC5_2</strain>
    </source>
</reference>
<dbReference type="Gene3D" id="1.50.10.100">
    <property type="entry name" value="Chondroitin AC/alginate lyase"/>
    <property type="match status" value="1"/>
</dbReference>
<sequence>MQRFFPSSLSVINGAIFFLVMAIAIALSGCKPPVTPKPPKPAKPSFSVELDSYRQINAAKTQTRLFAVLNNPKALPLTIAWQQLDGSDVMPAMTTELMLMLGTLDVGEYRFKVTATSANGKTSSDTITIDVTNDDYSHLSLPVVAEALQIQLNNRTFNAKQEPALAHPRLYGSDSYWLAEQSAFETLDADCTMKGYASGEGTVINVKAAWDQRTKGGRACANNVPTDIALHTDAKAYINNTIDTSRPPYPSVQKPRLRLLHLIRREQACHRAARADCQFSPADVEKIGRALITHEMTRLRDAPRAPDYWKPLYADELGFDPDFRFIDSWHGANDRTFMVLESAPAFKFWTLFLDVFWNSQWLSAEDRNLVEFELEQEISSYLKQVENDHWSLHNGNNWTPVVNAAALHWAILYWHEKPEKARAVLKGVVETNWKHRHYYTDDGGYSEGVSYALTTSYPRLQQQNQLMLAAFGQPLHSVKWLTMRHTLPEWILSSTAPDGRALDFGDAWPKQGYSSNLLLEMTVIDELLGIGASVPDACVAKAHFGNVYYDLAFEDPWSVPSALAKDWADITSMCNLSTTSQKVSLFGEYGLATMRQREPGSTEAAAISTDVNLLLKQTEETFIAVNSVKNNVPHKEMDFAGVIWSAFGERLLSDFAYGEIVRNYFEYDVFERQSNNQYKSHFDHMLGANTLVVPGAFIEYHDDVIAKQRYEYRGQIYGKQGHITQQELNGVDVLHVNGDDVYGGTNDPKFSRVSATGQLDRFGRWLVPAADGDYVIIDSFRVKPGNESKVQEFWYTRSDTKTDCVSNRELHSTDVVVSKASNNMMNLNPRCHYLRRDVPAEVSATMTGAALNAGKFVTDMPTFFPSDSEFQADALSMRDGIAQVSMTNVLRKRESRSLFRWVPDNAVSNDVRLFYLHAATPTNGGVQPITIVPNGSCGADTVCFDVTKGTQTTRYTLKQTDGHYQMEAIDSL</sequence>
<organism evidence="1 2">
    <name type="scientific">BD1-7 clade bacterium</name>
    <dbReference type="NCBI Taxonomy" id="2029982"/>
    <lineage>
        <taxon>Bacteria</taxon>
        <taxon>Pseudomonadati</taxon>
        <taxon>Pseudomonadota</taxon>
        <taxon>Gammaproteobacteria</taxon>
        <taxon>Cellvibrionales</taxon>
        <taxon>Spongiibacteraceae</taxon>
        <taxon>BD1-7 clade</taxon>
    </lineage>
</organism>
<proteinExistence type="predicted"/>
<evidence type="ECO:0000313" key="2">
    <source>
        <dbReference type="Proteomes" id="UP000434580"/>
    </source>
</evidence>
<dbReference type="EMBL" id="CACSII010000019">
    <property type="protein sequence ID" value="CAA0117692.1"/>
    <property type="molecule type" value="Genomic_DNA"/>
</dbReference>
<dbReference type="InterPro" id="IPR013783">
    <property type="entry name" value="Ig-like_fold"/>
</dbReference>
<dbReference type="Proteomes" id="UP000434580">
    <property type="component" value="Unassembled WGS sequence"/>
</dbReference>
<dbReference type="Gene3D" id="2.60.40.10">
    <property type="entry name" value="Immunoglobulins"/>
    <property type="match status" value="1"/>
</dbReference>